<evidence type="ECO:0000259" key="4">
    <source>
        <dbReference type="Pfam" id="PF02230"/>
    </source>
</evidence>
<dbReference type="InterPro" id="IPR003140">
    <property type="entry name" value="PLipase/COase/thioEstase"/>
</dbReference>
<dbReference type="InterPro" id="IPR010736">
    <property type="entry name" value="SHIPPO-rpt"/>
</dbReference>
<organism evidence="5 6">
    <name type="scientific">Brenthis ino</name>
    <name type="common">lesser marbled fritillary</name>
    <dbReference type="NCBI Taxonomy" id="405034"/>
    <lineage>
        <taxon>Eukaryota</taxon>
        <taxon>Metazoa</taxon>
        <taxon>Ecdysozoa</taxon>
        <taxon>Arthropoda</taxon>
        <taxon>Hexapoda</taxon>
        <taxon>Insecta</taxon>
        <taxon>Pterygota</taxon>
        <taxon>Neoptera</taxon>
        <taxon>Endopterygota</taxon>
        <taxon>Lepidoptera</taxon>
        <taxon>Glossata</taxon>
        <taxon>Ditrysia</taxon>
        <taxon>Papilionoidea</taxon>
        <taxon>Nymphalidae</taxon>
        <taxon>Heliconiinae</taxon>
        <taxon>Argynnini</taxon>
        <taxon>Brenthis</taxon>
    </lineage>
</organism>
<sequence>MAYNLSERFPPNPKSFPLLEPAGVYQRTNSILIRSNKVPFLSKTHRNTGTASTLWTHAIYCGDVSQRIPNCTSISSKIPRFSYELLSKENIEAVLCKCGIDTTCECCSEKEEKSENEKIICQGKIPRKIFKGITPRSIESKGPFSACGHDQNYKIFPDGSRIRALKQDDPPFYDTDVKEHSAFYHGWKWSKWTSQRINKLRETTPGPAAYKITTEPAYQTICAEKVRELKRKRSKQLRFIEMVQRKNILENFPGPANYQPTSPKGTNLNFLGPKAERFISSKYNEIPGPAKYNIKRDFEKGEEPLKYCHAKLPKPAAFGVKAVRFKYSSGDGPSPASYDSTCKRKFLNCTLAPFNSSTKRFKDEIEISDADSDSEFVANEAQESQSKNKLKDLPSWEFRSKTIRMKPLFKKLHEPSPADLPPLMNKKERRLQFQYSSPFFSSEPRFQTWFNWIPVHGAGNTPGPGYYNLESPKCLPAVHHGPISRSLRFKSNTFQTPAPNTYKIDNGIETILKTHNESLKDRIRNKNKFHWNPPAKTRLLGLKEKESALHFTKNTGVKHTATVIFFHGSGAAGDHMKEWVHLMAKNFTFPHIKILFPTAPLQPYIPAGGLMSNVWFDRVDINKRAPEVLESLRKIEVNVKELIKNENDAGIPSNRIIVGGFSMGGALALHTAYRWDPNVAGVFAFSSFLNDNSIVYKELKESPTNVSVPLLQIHGDYDDLVDMAWGQDTFKELKALGVQGEFHVMEQLGHSINKKGLNIIKDWIEKLLPDL</sequence>
<evidence type="ECO:0000256" key="3">
    <source>
        <dbReference type="ARBA" id="ARBA00022801"/>
    </source>
</evidence>
<gene>
    <name evidence="5" type="ORF">BINO364_LOCUS3185</name>
</gene>
<dbReference type="OrthoDB" id="2418081at2759"/>
<evidence type="ECO:0000256" key="1">
    <source>
        <dbReference type="ARBA" id="ARBA00006499"/>
    </source>
</evidence>
<dbReference type="SUPFAM" id="SSF53474">
    <property type="entry name" value="alpha/beta-Hydrolases"/>
    <property type="match status" value="1"/>
</dbReference>
<accession>A0A8J9VBQ1</accession>
<dbReference type="AlphaFoldDB" id="A0A8J9VBQ1"/>
<evidence type="ECO:0000256" key="2">
    <source>
        <dbReference type="ARBA" id="ARBA00012423"/>
    </source>
</evidence>
<dbReference type="Pfam" id="PF02230">
    <property type="entry name" value="Abhydrolase_2"/>
    <property type="match status" value="1"/>
</dbReference>
<dbReference type="GO" id="GO:0008474">
    <property type="term" value="F:palmitoyl-(protein) hydrolase activity"/>
    <property type="evidence" value="ECO:0007669"/>
    <property type="project" value="UniProtKB-EC"/>
</dbReference>
<dbReference type="Pfam" id="PF07004">
    <property type="entry name" value="SHIPPO-rpt"/>
    <property type="match status" value="1"/>
</dbReference>
<keyword evidence="6" id="KW-1185">Reference proteome</keyword>
<proteinExistence type="inferred from homology"/>
<dbReference type="Gene3D" id="3.40.50.1820">
    <property type="entry name" value="alpha/beta hydrolase"/>
    <property type="match status" value="1"/>
</dbReference>
<dbReference type="Proteomes" id="UP000838878">
    <property type="component" value="Chromosome 11"/>
</dbReference>
<reference evidence="5" key="1">
    <citation type="submission" date="2021-12" db="EMBL/GenBank/DDBJ databases">
        <authorList>
            <person name="Martin H S."/>
        </authorList>
    </citation>
    <scope>NUCLEOTIDE SEQUENCE</scope>
</reference>
<dbReference type="EMBL" id="OV170231">
    <property type="protein sequence ID" value="CAH0716410.1"/>
    <property type="molecule type" value="Genomic_DNA"/>
</dbReference>
<feature type="non-terminal residue" evidence="5">
    <location>
        <position position="771"/>
    </location>
</feature>
<evidence type="ECO:0000313" key="5">
    <source>
        <dbReference type="EMBL" id="CAH0716410.1"/>
    </source>
</evidence>
<name>A0A8J9VBQ1_9NEOP</name>
<dbReference type="GO" id="GO:0005737">
    <property type="term" value="C:cytoplasm"/>
    <property type="evidence" value="ECO:0007669"/>
    <property type="project" value="TreeGrafter"/>
</dbReference>
<dbReference type="InterPro" id="IPR029058">
    <property type="entry name" value="AB_hydrolase_fold"/>
</dbReference>
<dbReference type="PANTHER" id="PTHR10655:SF17">
    <property type="entry name" value="LYSOPHOSPHOLIPASE-LIKE PROTEIN 1"/>
    <property type="match status" value="1"/>
</dbReference>
<evidence type="ECO:0000313" key="6">
    <source>
        <dbReference type="Proteomes" id="UP000838878"/>
    </source>
</evidence>
<dbReference type="PANTHER" id="PTHR10655">
    <property type="entry name" value="LYSOPHOSPHOLIPASE-RELATED"/>
    <property type="match status" value="1"/>
</dbReference>
<comment type="similarity">
    <text evidence="1">Belongs to the AB hydrolase superfamily. AB hydrolase 2 family.</text>
</comment>
<dbReference type="InterPro" id="IPR050565">
    <property type="entry name" value="LYPA1-2/EST-like"/>
</dbReference>
<keyword evidence="3" id="KW-0378">Hydrolase</keyword>
<protein>
    <recommendedName>
        <fullName evidence="2">palmitoyl-protein hydrolase</fullName>
        <ecNumber evidence="2">3.1.2.22</ecNumber>
    </recommendedName>
</protein>
<feature type="domain" description="Phospholipase/carboxylesterase/thioesterase" evidence="4">
    <location>
        <begin position="553"/>
        <end position="767"/>
    </location>
</feature>
<dbReference type="GO" id="GO:0052689">
    <property type="term" value="F:carboxylic ester hydrolase activity"/>
    <property type="evidence" value="ECO:0007669"/>
    <property type="project" value="TreeGrafter"/>
</dbReference>
<dbReference type="EC" id="3.1.2.22" evidence="2"/>